<feature type="chain" id="PRO_5007286099" description="8 kDa Amblyomma family member" evidence="1">
    <location>
        <begin position="26"/>
        <end position="88"/>
    </location>
</feature>
<dbReference type="AlphaFoldDB" id="A0A131YTS1"/>
<sequence>MMLRIGAVHILFVTAAVLLIAECLGRPPSGPGSISSDQCRQKICTIENANADPKGCPPGCTCTADYTNYFPKNGTCNIGPSSTGRSRL</sequence>
<accession>A0A131YTS1</accession>
<reference evidence="2" key="1">
    <citation type="journal article" date="2016" name="Ticks Tick Borne Dis.">
        <title>De novo assembly and annotation of the salivary gland transcriptome of Rhipicephalus appendiculatus male and female ticks during blood feeding.</title>
        <authorList>
            <person name="de Castro M.H."/>
            <person name="de Klerk D."/>
            <person name="Pienaar R."/>
            <person name="Latif A.A."/>
            <person name="Rees D.J."/>
            <person name="Mans B.J."/>
        </authorList>
    </citation>
    <scope>NUCLEOTIDE SEQUENCE</scope>
    <source>
        <tissue evidence="2">Salivary glands</tissue>
    </source>
</reference>
<organism evidence="2">
    <name type="scientific">Rhipicephalus appendiculatus</name>
    <name type="common">Brown ear tick</name>
    <dbReference type="NCBI Taxonomy" id="34631"/>
    <lineage>
        <taxon>Eukaryota</taxon>
        <taxon>Metazoa</taxon>
        <taxon>Ecdysozoa</taxon>
        <taxon>Arthropoda</taxon>
        <taxon>Chelicerata</taxon>
        <taxon>Arachnida</taxon>
        <taxon>Acari</taxon>
        <taxon>Parasitiformes</taxon>
        <taxon>Ixodida</taxon>
        <taxon>Ixodoidea</taxon>
        <taxon>Ixodidae</taxon>
        <taxon>Rhipicephalinae</taxon>
        <taxon>Rhipicephalus</taxon>
        <taxon>Rhipicephalus</taxon>
    </lineage>
</organism>
<evidence type="ECO:0008006" key="3">
    <source>
        <dbReference type="Google" id="ProtNLM"/>
    </source>
</evidence>
<feature type="signal peptide" evidence="1">
    <location>
        <begin position="1"/>
        <end position="25"/>
    </location>
</feature>
<evidence type="ECO:0000256" key="1">
    <source>
        <dbReference type="SAM" id="SignalP"/>
    </source>
</evidence>
<name>A0A131YTS1_RHIAP</name>
<keyword evidence="1" id="KW-0732">Signal</keyword>
<protein>
    <recommendedName>
        <fullName evidence="3">8 kDa Amblyomma family member</fullName>
    </recommendedName>
</protein>
<dbReference type="EMBL" id="GEDV01006549">
    <property type="protein sequence ID" value="JAP82008.1"/>
    <property type="molecule type" value="Transcribed_RNA"/>
</dbReference>
<proteinExistence type="predicted"/>
<evidence type="ECO:0000313" key="2">
    <source>
        <dbReference type="EMBL" id="JAP82008.1"/>
    </source>
</evidence>